<name>J9G8D9_9ZZZZ</name>
<evidence type="ECO:0008006" key="2">
    <source>
        <dbReference type="Google" id="ProtNLM"/>
    </source>
</evidence>
<gene>
    <name evidence="1" type="ORF">EVA_16144</name>
</gene>
<evidence type="ECO:0000313" key="1">
    <source>
        <dbReference type="EMBL" id="EJW95749.1"/>
    </source>
</evidence>
<sequence>MKTEVTILYHLHPTREIALDLKQKASQCFNLFSKLAKISRISIYNTEEIYQQYLSLENKAAIRQTHILLLILIIFIRNLTNNLLKDILHCNNA</sequence>
<dbReference type="AlphaFoldDB" id="J9G8D9"/>
<dbReference type="EMBL" id="AMCI01005633">
    <property type="protein sequence ID" value="EJW95749.1"/>
    <property type="molecule type" value="Genomic_DNA"/>
</dbReference>
<accession>J9G8D9</accession>
<comment type="caution">
    <text evidence="1">The sequence shown here is derived from an EMBL/GenBank/DDBJ whole genome shotgun (WGS) entry which is preliminary data.</text>
</comment>
<reference evidence="1" key="1">
    <citation type="journal article" date="2012" name="PLoS ONE">
        <title>Gene sets for utilization of primary and secondary nutrition supplies in the distal gut of endangered iberian lynx.</title>
        <authorList>
            <person name="Alcaide M."/>
            <person name="Messina E."/>
            <person name="Richter M."/>
            <person name="Bargiela R."/>
            <person name="Peplies J."/>
            <person name="Huws S.A."/>
            <person name="Newbold C.J."/>
            <person name="Golyshin P.N."/>
            <person name="Simon M.A."/>
            <person name="Lopez G."/>
            <person name="Yakimov M.M."/>
            <person name="Ferrer M."/>
        </authorList>
    </citation>
    <scope>NUCLEOTIDE SEQUENCE</scope>
</reference>
<organism evidence="1">
    <name type="scientific">gut metagenome</name>
    <dbReference type="NCBI Taxonomy" id="749906"/>
    <lineage>
        <taxon>unclassified sequences</taxon>
        <taxon>metagenomes</taxon>
        <taxon>organismal metagenomes</taxon>
    </lineage>
</organism>
<proteinExistence type="predicted"/>
<protein>
    <recommendedName>
        <fullName evidence="2">Transposase</fullName>
    </recommendedName>
</protein>